<dbReference type="Proteomes" id="UP001597118">
    <property type="component" value="Unassembled WGS sequence"/>
</dbReference>
<evidence type="ECO:0000313" key="3">
    <source>
        <dbReference type="Proteomes" id="UP001597118"/>
    </source>
</evidence>
<dbReference type="InterPro" id="IPR008964">
    <property type="entry name" value="Invasin/intimin_cell_adhesion"/>
</dbReference>
<name>A0ABW4I872_9SPHI</name>
<dbReference type="SMART" id="SM00635">
    <property type="entry name" value="BID_2"/>
    <property type="match status" value="1"/>
</dbReference>
<protein>
    <submittedName>
        <fullName evidence="2">DUF4886 domain-containing protein</fullName>
    </submittedName>
</protein>
<keyword evidence="3" id="KW-1185">Reference proteome</keyword>
<sequence>MQVPKLFTTLLAIMAILSCSNKETDPPAGNKDNNVKPPVSVFQISLNKYKTTLFKGKSTNLIPYIFPEVAENKRISWKSSDQNIATVDETGKVTAIAAGEATITATSEDQNKTATCHVVVTDTYNILFIGNSFTQDAIENHFLSFINTTGLKEKINIHWMHLGGRTMAQHSAAYIMGSADYYYNIPNYSTLKWTNKGLTPLPQTAKLCEWNLVTIQEHTGNKDAWEWDKYHKDIIESLIKNITNDQKGAPAFMYVMAVAYGDPAFPDIQSYSSKQTVLQNNFGSNQLLMYNTIVNRAKKVIAETSVDGVIATGTMLQNLRTTSVNNKTSALLPRADLTRDSYHMDKGISRYGAACTFFESIFTPVFNIKVPVSYTDPDQSVSITVDYRTPVTTENAAIALKAARNAIERPFEITDMSGL</sequence>
<accession>A0ABW4I872</accession>
<dbReference type="Gene3D" id="2.60.40.1080">
    <property type="match status" value="1"/>
</dbReference>
<dbReference type="InterPro" id="IPR036514">
    <property type="entry name" value="SGNH_hydro_sf"/>
</dbReference>
<dbReference type="Pfam" id="PF16227">
    <property type="entry name" value="DUF4886"/>
    <property type="match status" value="1"/>
</dbReference>
<dbReference type="Pfam" id="PF02368">
    <property type="entry name" value="Big_2"/>
    <property type="match status" value="1"/>
</dbReference>
<evidence type="ECO:0000313" key="2">
    <source>
        <dbReference type="EMBL" id="MFD1628918.1"/>
    </source>
</evidence>
<evidence type="ECO:0000259" key="1">
    <source>
        <dbReference type="SMART" id="SM00635"/>
    </source>
</evidence>
<comment type="caution">
    <text evidence="2">The sequence shown here is derived from an EMBL/GenBank/DDBJ whole genome shotgun (WGS) entry which is preliminary data.</text>
</comment>
<dbReference type="InterPro" id="IPR032616">
    <property type="entry name" value="DUF4886"/>
</dbReference>
<dbReference type="EMBL" id="JBHUDG010000003">
    <property type="protein sequence ID" value="MFD1628918.1"/>
    <property type="molecule type" value="Genomic_DNA"/>
</dbReference>
<feature type="domain" description="BIG2" evidence="1">
    <location>
        <begin position="40"/>
        <end position="117"/>
    </location>
</feature>
<organism evidence="2 3">
    <name type="scientific">Pseudopedobacter beijingensis</name>
    <dbReference type="NCBI Taxonomy" id="1207056"/>
    <lineage>
        <taxon>Bacteria</taxon>
        <taxon>Pseudomonadati</taxon>
        <taxon>Bacteroidota</taxon>
        <taxon>Sphingobacteriia</taxon>
        <taxon>Sphingobacteriales</taxon>
        <taxon>Sphingobacteriaceae</taxon>
        <taxon>Pseudopedobacter</taxon>
    </lineage>
</organism>
<proteinExistence type="predicted"/>
<dbReference type="InterPro" id="IPR003343">
    <property type="entry name" value="Big_2"/>
</dbReference>
<gene>
    <name evidence="2" type="ORF">ACFSAH_03465</name>
</gene>
<dbReference type="PROSITE" id="PS51257">
    <property type="entry name" value="PROKAR_LIPOPROTEIN"/>
    <property type="match status" value="1"/>
</dbReference>
<reference evidence="3" key="1">
    <citation type="journal article" date="2019" name="Int. J. Syst. Evol. Microbiol.">
        <title>The Global Catalogue of Microorganisms (GCM) 10K type strain sequencing project: providing services to taxonomists for standard genome sequencing and annotation.</title>
        <authorList>
            <consortium name="The Broad Institute Genomics Platform"/>
            <consortium name="The Broad Institute Genome Sequencing Center for Infectious Disease"/>
            <person name="Wu L."/>
            <person name="Ma J."/>
        </authorList>
    </citation>
    <scope>NUCLEOTIDE SEQUENCE [LARGE SCALE GENOMIC DNA]</scope>
    <source>
        <strain evidence="3">CCUG 53762</strain>
    </source>
</reference>
<dbReference type="SUPFAM" id="SSF49373">
    <property type="entry name" value="Invasin/intimin cell-adhesion fragments"/>
    <property type="match status" value="1"/>
</dbReference>
<dbReference type="Gene3D" id="3.40.50.1110">
    <property type="entry name" value="SGNH hydrolase"/>
    <property type="match status" value="1"/>
</dbReference>
<dbReference type="RefSeq" id="WP_379661301.1">
    <property type="nucleotide sequence ID" value="NZ_JBHUDG010000003.1"/>
</dbReference>